<dbReference type="Proteomes" id="UP000245790">
    <property type="component" value="Unassembled WGS sequence"/>
</dbReference>
<reference evidence="2 3" key="1">
    <citation type="submission" date="2018-05" db="EMBL/GenBank/DDBJ databases">
        <title>Genomic Encyclopedia of Type Strains, Phase IV (KMG-IV): sequencing the most valuable type-strain genomes for metagenomic binning, comparative biology and taxonomic classification.</title>
        <authorList>
            <person name="Goeker M."/>
        </authorList>
    </citation>
    <scope>NUCLEOTIDE SEQUENCE [LARGE SCALE GENOMIC DNA]</scope>
    <source>
        <strain evidence="2 3">DSM 25350</strain>
    </source>
</reference>
<gene>
    <name evidence="2" type="ORF">C8D97_110106</name>
</gene>
<keyword evidence="1" id="KW-1133">Transmembrane helix</keyword>
<keyword evidence="3" id="KW-1185">Reference proteome</keyword>
<protein>
    <submittedName>
        <fullName evidence="2">Uncharacterized protein</fullName>
    </submittedName>
</protein>
<dbReference type="OrthoDB" id="6197105at2"/>
<dbReference type="RefSeq" id="WP_109764427.1">
    <property type="nucleotide sequence ID" value="NZ_QGGU01000010.1"/>
</dbReference>
<dbReference type="AlphaFoldDB" id="A0A316FG34"/>
<evidence type="ECO:0000313" key="2">
    <source>
        <dbReference type="EMBL" id="PWK47891.1"/>
    </source>
</evidence>
<dbReference type="EMBL" id="QGGU01000010">
    <property type="protein sequence ID" value="PWK47891.1"/>
    <property type="molecule type" value="Genomic_DNA"/>
</dbReference>
<organism evidence="2 3">
    <name type="scientific">Pleionea mediterranea</name>
    <dbReference type="NCBI Taxonomy" id="523701"/>
    <lineage>
        <taxon>Bacteria</taxon>
        <taxon>Pseudomonadati</taxon>
        <taxon>Pseudomonadota</taxon>
        <taxon>Gammaproteobacteria</taxon>
        <taxon>Oceanospirillales</taxon>
        <taxon>Pleioneaceae</taxon>
        <taxon>Pleionea</taxon>
    </lineage>
</organism>
<sequence length="126" mass="14645">MSIDDKIKQALKMDEAEVEQVLLQETGIFSRVLGVFRGSMRGWNIFGFILSFVSAGFMFWCGYHFFINNATDNKLAWGVGFLTFLIGTMVTKIWFWMEMNRYATSREIKRLELAIAQLTEKLSHEK</sequence>
<feature type="transmembrane region" description="Helical" evidence="1">
    <location>
        <begin position="45"/>
        <end position="65"/>
    </location>
</feature>
<keyword evidence="1" id="KW-0472">Membrane</keyword>
<keyword evidence="1" id="KW-0812">Transmembrane</keyword>
<feature type="transmembrane region" description="Helical" evidence="1">
    <location>
        <begin position="77"/>
        <end position="97"/>
    </location>
</feature>
<accession>A0A316FG34</accession>
<proteinExistence type="predicted"/>
<name>A0A316FG34_9GAMM</name>
<dbReference type="Pfam" id="PF20556">
    <property type="entry name" value="DUF6768"/>
    <property type="match status" value="1"/>
</dbReference>
<comment type="caution">
    <text evidence="2">The sequence shown here is derived from an EMBL/GenBank/DDBJ whole genome shotgun (WGS) entry which is preliminary data.</text>
</comment>
<evidence type="ECO:0000313" key="3">
    <source>
        <dbReference type="Proteomes" id="UP000245790"/>
    </source>
</evidence>
<evidence type="ECO:0000256" key="1">
    <source>
        <dbReference type="SAM" id="Phobius"/>
    </source>
</evidence>
<dbReference type="InterPro" id="IPR046659">
    <property type="entry name" value="DUF6768"/>
</dbReference>